<feature type="compositionally biased region" description="Low complexity" evidence="1">
    <location>
        <begin position="78"/>
        <end position="96"/>
    </location>
</feature>
<dbReference type="EMBL" id="JADCUA010000023">
    <property type="protein sequence ID" value="KAH9831989.1"/>
    <property type="molecule type" value="Genomic_DNA"/>
</dbReference>
<keyword evidence="3" id="KW-1185">Reference proteome</keyword>
<proteinExistence type="predicted"/>
<feature type="compositionally biased region" description="Polar residues" evidence="1">
    <location>
        <begin position="97"/>
        <end position="154"/>
    </location>
</feature>
<dbReference type="GeneID" id="71998187"/>
<feature type="region of interest" description="Disordered" evidence="1">
    <location>
        <begin position="208"/>
        <end position="241"/>
    </location>
</feature>
<evidence type="ECO:0000256" key="1">
    <source>
        <dbReference type="SAM" id="MobiDB-lite"/>
    </source>
</evidence>
<evidence type="ECO:0000313" key="3">
    <source>
        <dbReference type="Proteomes" id="UP000814176"/>
    </source>
</evidence>
<evidence type="ECO:0000313" key="2">
    <source>
        <dbReference type="EMBL" id="KAH9831989.1"/>
    </source>
</evidence>
<dbReference type="Proteomes" id="UP000814176">
    <property type="component" value="Unassembled WGS sequence"/>
</dbReference>
<feature type="region of interest" description="Disordered" evidence="1">
    <location>
        <begin position="55"/>
        <end position="172"/>
    </location>
</feature>
<dbReference type="RefSeq" id="XP_047775035.1">
    <property type="nucleotide sequence ID" value="XM_047917455.1"/>
</dbReference>
<name>A0ABQ8K4X2_9APHY</name>
<protein>
    <submittedName>
        <fullName evidence="2">Uncharacterized protein</fullName>
    </submittedName>
</protein>
<feature type="region of interest" description="Disordered" evidence="1">
    <location>
        <begin position="268"/>
        <end position="288"/>
    </location>
</feature>
<gene>
    <name evidence="2" type="ORF">C8Q71DRAFT_275783</name>
</gene>
<accession>A0ABQ8K4X2</accession>
<reference evidence="2 3" key="1">
    <citation type="journal article" date="2021" name="Environ. Microbiol.">
        <title>Gene family expansions and transcriptome signatures uncover fungal adaptations to wood decay.</title>
        <authorList>
            <person name="Hage H."/>
            <person name="Miyauchi S."/>
            <person name="Viragh M."/>
            <person name="Drula E."/>
            <person name="Min B."/>
            <person name="Chaduli D."/>
            <person name="Navarro D."/>
            <person name="Favel A."/>
            <person name="Norest M."/>
            <person name="Lesage-Meessen L."/>
            <person name="Balint B."/>
            <person name="Merenyi Z."/>
            <person name="de Eugenio L."/>
            <person name="Morin E."/>
            <person name="Martinez A.T."/>
            <person name="Baldrian P."/>
            <person name="Stursova M."/>
            <person name="Martinez M.J."/>
            <person name="Novotny C."/>
            <person name="Magnuson J.K."/>
            <person name="Spatafora J.W."/>
            <person name="Maurice S."/>
            <person name="Pangilinan J."/>
            <person name="Andreopoulos W."/>
            <person name="LaButti K."/>
            <person name="Hundley H."/>
            <person name="Na H."/>
            <person name="Kuo A."/>
            <person name="Barry K."/>
            <person name="Lipzen A."/>
            <person name="Henrissat B."/>
            <person name="Riley R."/>
            <person name="Ahrendt S."/>
            <person name="Nagy L.G."/>
            <person name="Grigoriev I.V."/>
            <person name="Martin F."/>
            <person name="Rosso M.N."/>
        </authorList>
    </citation>
    <scope>NUCLEOTIDE SEQUENCE [LARGE SCALE GENOMIC DNA]</scope>
    <source>
        <strain evidence="2 3">CIRM-BRFM 1785</strain>
    </source>
</reference>
<organism evidence="2 3">
    <name type="scientific">Rhodofomes roseus</name>
    <dbReference type="NCBI Taxonomy" id="34475"/>
    <lineage>
        <taxon>Eukaryota</taxon>
        <taxon>Fungi</taxon>
        <taxon>Dikarya</taxon>
        <taxon>Basidiomycota</taxon>
        <taxon>Agaricomycotina</taxon>
        <taxon>Agaricomycetes</taxon>
        <taxon>Polyporales</taxon>
        <taxon>Rhodofomes</taxon>
    </lineage>
</organism>
<sequence>MPHYIQYLQKSISAAFEVIDAGCLLTLSISMLGLSSLGAGKAHWITAPRVKHPPGYTPQTWQSSAHAGRSHTFGKAPSAPKSIALARAAASPIARPGQSSAAPSRQGHEVQTSSKLCNSMFDSSAPSGTQQSNNRGFPSTSVLPDPSRLTTTKPSLWDEPKPLATSTDSKTLADTKVKVEERDVVLDHHRHYATSASRTTPYAPALNPSLSSVSSSAPSILSTPSAATNSSSATQNGSASSLTREIWDVRREIAALAARETVLEEHLKRLGSRPAPEPSATKPAVGGSKTAWLAPSDVISKLRAQLRTEYEARKAAEHALRDERQQRELAAAAVADIHRECRAPFVVPALVDAFVEISRITGDVLAGL</sequence>
<comment type="caution">
    <text evidence="2">The sequence shown here is derived from an EMBL/GenBank/DDBJ whole genome shotgun (WGS) entry which is preliminary data.</text>
</comment>